<name>A0A643FX94_9BURK</name>
<dbReference type="InterPro" id="IPR036086">
    <property type="entry name" value="ParB/Sulfiredoxin_sf"/>
</dbReference>
<dbReference type="PANTHER" id="PTHR33375">
    <property type="entry name" value="CHROMOSOME-PARTITIONING PROTEIN PARB-RELATED"/>
    <property type="match status" value="1"/>
</dbReference>
<protein>
    <submittedName>
        <fullName evidence="2">ParB N-terminal domain-containing protein</fullName>
    </submittedName>
</protein>
<dbReference type="Proteomes" id="UP000397656">
    <property type="component" value="Chromosome 1"/>
</dbReference>
<dbReference type="InterPro" id="IPR003115">
    <property type="entry name" value="ParB_N"/>
</dbReference>
<dbReference type="PANTHER" id="PTHR33375:SF1">
    <property type="entry name" value="CHROMOSOME-PARTITIONING PROTEIN PARB-RELATED"/>
    <property type="match status" value="1"/>
</dbReference>
<evidence type="ECO:0000313" key="2">
    <source>
        <dbReference type="EMBL" id="QOT76565.1"/>
    </source>
</evidence>
<evidence type="ECO:0000259" key="1">
    <source>
        <dbReference type="SMART" id="SM00470"/>
    </source>
</evidence>
<dbReference type="AlphaFoldDB" id="A0A643FX94"/>
<dbReference type="Pfam" id="PF02195">
    <property type="entry name" value="ParB_N"/>
    <property type="match status" value="1"/>
</dbReference>
<gene>
    <name evidence="2" type="ORF">F7R26_000145</name>
</gene>
<dbReference type="Gene3D" id="3.90.1530.10">
    <property type="entry name" value="Conserved hypothetical protein from pyrococcus furiosus pfu- 392566-001, ParB domain"/>
    <property type="match status" value="1"/>
</dbReference>
<sequence length="304" mass="34039">MEKEKRNKPIALGFETTWIDIPVSNLRPTKNVPVSIKDTAKYRQIRSSVKAIGLVEPLVVIPSVGQAGCFSILDGHLRAEALRELGIERAPCLISTDDEAYTYNKCVSRLASIQEHKMVVLAFERGASVELLSEALGISVQAIRQRFKMLDGICDEAISVLADKPVPHGAFKILRQMQAFRQIDVANAMVNLSNFSIRFAEAMLESTPVELLNVGARKKVEATSSTEAVQRLERELAVLHDDTKLLEETYGPDNLRLVVIRRYIEGLLNNAKVVRWLAQYRRDYLQQLQILADSDRPSRAKSVA</sequence>
<dbReference type="SUPFAM" id="SSF109709">
    <property type="entry name" value="KorB DNA-binding domain-like"/>
    <property type="match status" value="1"/>
</dbReference>
<dbReference type="GeneID" id="98399285"/>
<feature type="domain" description="ParB-like N-terminal" evidence="1">
    <location>
        <begin position="19"/>
        <end position="117"/>
    </location>
</feature>
<dbReference type="GO" id="GO:0007059">
    <property type="term" value="P:chromosome segregation"/>
    <property type="evidence" value="ECO:0007669"/>
    <property type="project" value="TreeGrafter"/>
</dbReference>
<dbReference type="SUPFAM" id="SSF110849">
    <property type="entry name" value="ParB/Sulfiredoxin"/>
    <property type="match status" value="1"/>
</dbReference>
<organism evidence="2 3">
    <name type="scientific">Cupriavidus basilensis</name>
    <dbReference type="NCBI Taxonomy" id="68895"/>
    <lineage>
        <taxon>Bacteria</taxon>
        <taxon>Pseudomonadati</taxon>
        <taxon>Pseudomonadota</taxon>
        <taxon>Betaproteobacteria</taxon>
        <taxon>Burkholderiales</taxon>
        <taxon>Burkholderiaceae</taxon>
        <taxon>Cupriavidus</taxon>
    </lineage>
</organism>
<dbReference type="EMBL" id="CP062803">
    <property type="protein sequence ID" value="QOT76565.1"/>
    <property type="molecule type" value="Genomic_DNA"/>
</dbReference>
<proteinExistence type="predicted"/>
<evidence type="ECO:0000313" key="3">
    <source>
        <dbReference type="Proteomes" id="UP000397656"/>
    </source>
</evidence>
<dbReference type="RefSeq" id="WP_150985352.1">
    <property type="nucleotide sequence ID" value="NZ_CP062803.1"/>
</dbReference>
<dbReference type="GO" id="GO:0005694">
    <property type="term" value="C:chromosome"/>
    <property type="evidence" value="ECO:0007669"/>
    <property type="project" value="TreeGrafter"/>
</dbReference>
<dbReference type="InterPro" id="IPR050336">
    <property type="entry name" value="Chromosome_partition/occlusion"/>
</dbReference>
<dbReference type="Pfam" id="PF07506">
    <property type="entry name" value="RepB"/>
    <property type="match status" value="1"/>
</dbReference>
<dbReference type="InterPro" id="IPR011111">
    <property type="entry name" value="Plasmid_RepB"/>
</dbReference>
<reference evidence="2 3" key="1">
    <citation type="submission" date="2020-10" db="EMBL/GenBank/DDBJ databases">
        <title>Complete genome sequence of Cupriavidus basilensis CCUG 49340T.</title>
        <authorList>
            <person name="Salva-Serra F."/>
            <person name="Donoso R.A."/>
            <person name="Cho K.H."/>
            <person name="Yoo J.A."/>
            <person name="Lee K."/>
            <person name="Yoon S.-H."/>
            <person name="Perez-Pantoja D."/>
            <person name="Moore E.R.B."/>
        </authorList>
    </citation>
    <scope>NUCLEOTIDE SEQUENCE [LARGE SCALE GENOMIC DNA]</scope>
    <source>
        <strain evidence="3">CCUG 49340</strain>
    </source>
</reference>
<accession>A0A643FX94</accession>
<dbReference type="SMART" id="SM00470">
    <property type="entry name" value="ParB"/>
    <property type="match status" value="1"/>
</dbReference>